<dbReference type="STRING" id="1867952.MTBPR1_30328"/>
<gene>
    <name evidence="4" type="ORF">MTBPR1_30328</name>
</gene>
<keyword evidence="5" id="KW-1185">Reference proteome</keyword>
<dbReference type="Proteomes" id="UP000231658">
    <property type="component" value="Unassembled WGS sequence"/>
</dbReference>
<dbReference type="GO" id="GO:0000160">
    <property type="term" value="P:phosphorelay signal transduction system"/>
    <property type="evidence" value="ECO:0007669"/>
    <property type="project" value="InterPro"/>
</dbReference>
<reference evidence="4 5" key="1">
    <citation type="submission" date="2016-07" db="EMBL/GenBank/DDBJ databases">
        <authorList>
            <person name="Lefevre C.T."/>
        </authorList>
    </citation>
    <scope>NUCLEOTIDE SEQUENCE [LARGE SCALE GENOMIC DNA]</scope>
    <source>
        <strain evidence="4">PR1</strain>
    </source>
</reference>
<name>A0A1C3RI64_9PROT</name>
<feature type="domain" description="Response regulatory" evidence="3">
    <location>
        <begin position="2"/>
        <end position="117"/>
    </location>
</feature>
<evidence type="ECO:0000313" key="5">
    <source>
        <dbReference type="Proteomes" id="UP000231658"/>
    </source>
</evidence>
<dbReference type="SUPFAM" id="SSF52172">
    <property type="entry name" value="CheY-like"/>
    <property type="match status" value="1"/>
</dbReference>
<dbReference type="RefSeq" id="WP_069189007.1">
    <property type="nucleotide sequence ID" value="NZ_FLYE01000023.1"/>
</dbReference>
<dbReference type="Gene3D" id="3.40.50.2300">
    <property type="match status" value="1"/>
</dbReference>
<dbReference type="OrthoDB" id="9802155at2"/>
<feature type="modified residue" description="4-aspartylphosphate" evidence="2">
    <location>
        <position position="53"/>
    </location>
</feature>
<dbReference type="InterPro" id="IPR050595">
    <property type="entry name" value="Bact_response_regulator"/>
</dbReference>
<dbReference type="PANTHER" id="PTHR44591">
    <property type="entry name" value="STRESS RESPONSE REGULATOR PROTEIN 1"/>
    <property type="match status" value="1"/>
</dbReference>
<proteinExistence type="predicted"/>
<evidence type="ECO:0000313" key="4">
    <source>
        <dbReference type="EMBL" id="SCA56958.1"/>
    </source>
</evidence>
<keyword evidence="1 2" id="KW-0597">Phosphoprotein</keyword>
<accession>A0A1C3RI64</accession>
<dbReference type="InterPro" id="IPR001789">
    <property type="entry name" value="Sig_transdc_resp-reg_receiver"/>
</dbReference>
<evidence type="ECO:0000256" key="1">
    <source>
        <dbReference type="ARBA" id="ARBA00022553"/>
    </source>
</evidence>
<dbReference type="InterPro" id="IPR011006">
    <property type="entry name" value="CheY-like_superfamily"/>
</dbReference>
<dbReference type="Pfam" id="PF00072">
    <property type="entry name" value="Response_reg"/>
    <property type="match status" value="1"/>
</dbReference>
<sequence length="201" mass="22804">MRVLFVDDEVNVLNALARTLRHKKNEWDIDYATSGFKAIELFEEQPYDVVVSDMMMPQMSGEKLLDHIWRTYPETARVVLSGHCNQATAFRLVGSEHFYLSKPCSYDLLVSTLENAHKIALMKHASHHAMNQAELEDSVSGLLSKLIKQNKINTSDVPVELKYLLSEETAETTQPLYLRNEALEGCVEQDCIDWGLVAESS</sequence>
<dbReference type="PROSITE" id="PS50110">
    <property type="entry name" value="RESPONSE_REGULATORY"/>
    <property type="match status" value="1"/>
</dbReference>
<evidence type="ECO:0000256" key="2">
    <source>
        <dbReference type="PROSITE-ProRule" id="PRU00169"/>
    </source>
</evidence>
<evidence type="ECO:0000259" key="3">
    <source>
        <dbReference type="PROSITE" id="PS50110"/>
    </source>
</evidence>
<organism evidence="4 5">
    <name type="scientific">Candidatus Terasakiella magnetica</name>
    <dbReference type="NCBI Taxonomy" id="1867952"/>
    <lineage>
        <taxon>Bacteria</taxon>
        <taxon>Pseudomonadati</taxon>
        <taxon>Pseudomonadota</taxon>
        <taxon>Alphaproteobacteria</taxon>
        <taxon>Rhodospirillales</taxon>
        <taxon>Terasakiellaceae</taxon>
        <taxon>Terasakiella</taxon>
    </lineage>
</organism>
<protein>
    <recommendedName>
        <fullName evidence="3">Response regulatory domain-containing protein</fullName>
    </recommendedName>
</protein>
<dbReference type="SMART" id="SM00448">
    <property type="entry name" value="REC"/>
    <property type="match status" value="1"/>
</dbReference>
<dbReference type="EMBL" id="FLYE01000023">
    <property type="protein sequence ID" value="SCA56958.1"/>
    <property type="molecule type" value="Genomic_DNA"/>
</dbReference>
<dbReference type="PANTHER" id="PTHR44591:SF19">
    <property type="entry name" value="TWO-COMPONENT RESPONSE REGULATOR-RELATED"/>
    <property type="match status" value="1"/>
</dbReference>
<dbReference type="AlphaFoldDB" id="A0A1C3RI64"/>